<reference evidence="2 3" key="1">
    <citation type="submission" date="2021-05" db="EMBL/GenBank/DDBJ databases">
        <title>A Polyphasic approach of four new species of the genus Ohtaekwangia: Ohtaekwangia histidinii sp. nov., Ohtaekwangia cretensis sp. nov., Ohtaekwangia indiensis sp. nov., Ohtaekwangia reichenbachii sp. nov. from diverse environment.</title>
        <authorList>
            <person name="Octaviana S."/>
        </authorList>
    </citation>
    <scope>NUCLEOTIDE SEQUENCE [LARGE SCALE GENOMIC DNA]</scope>
    <source>
        <strain evidence="2 3">PWU4</strain>
    </source>
</reference>
<keyword evidence="3" id="KW-1185">Reference proteome</keyword>
<accession>A0AAP2DI51</accession>
<feature type="signal peptide" evidence="1">
    <location>
        <begin position="1"/>
        <end position="20"/>
    </location>
</feature>
<protein>
    <submittedName>
        <fullName evidence="2">DUF4154 domain-containing protein</fullName>
    </submittedName>
</protein>
<sequence length="170" mass="18525">MKKFKALLIAAVLVSGSAIAQDRPIHEVYSMMVFNFTKYVQWPDHTAAGEFVIGVVGNADVYATLNTWYGGKPRGSKTYVIKKFNSSDEITDCHVVFIDKSKSGEFDAINNKVKGKGTLVITDKNGLGEKGSGINFKTIDNKLKFELNQKALEASNLKVSGALSSMAILI</sequence>
<gene>
    <name evidence="2" type="ORF">KK083_06860</name>
</gene>
<organism evidence="2 3">
    <name type="scientific">Chryseosolibacter histidini</name>
    <dbReference type="NCBI Taxonomy" id="2782349"/>
    <lineage>
        <taxon>Bacteria</taxon>
        <taxon>Pseudomonadati</taxon>
        <taxon>Bacteroidota</taxon>
        <taxon>Cytophagia</taxon>
        <taxon>Cytophagales</taxon>
        <taxon>Chryseotaleaceae</taxon>
        <taxon>Chryseosolibacter</taxon>
    </lineage>
</organism>
<evidence type="ECO:0000313" key="3">
    <source>
        <dbReference type="Proteomes" id="UP001319200"/>
    </source>
</evidence>
<comment type="caution">
    <text evidence="2">The sequence shown here is derived from an EMBL/GenBank/DDBJ whole genome shotgun (WGS) entry which is preliminary data.</text>
</comment>
<evidence type="ECO:0000256" key="1">
    <source>
        <dbReference type="SAM" id="SignalP"/>
    </source>
</evidence>
<dbReference type="RefSeq" id="WP_254161865.1">
    <property type="nucleotide sequence ID" value="NZ_JAHESF010000005.1"/>
</dbReference>
<dbReference type="Pfam" id="PF13689">
    <property type="entry name" value="DUF4154"/>
    <property type="match status" value="1"/>
</dbReference>
<dbReference type="Proteomes" id="UP001319200">
    <property type="component" value="Unassembled WGS sequence"/>
</dbReference>
<dbReference type="AlphaFoldDB" id="A0AAP2DI51"/>
<dbReference type="InterPro" id="IPR025293">
    <property type="entry name" value="YfiR/HmsC-like"/>
</dbReference>
<feature type="chain" id="PRO_5043015787" evidence="1">
    <location>
        <begin position="21"/>
        <end position="170"/>
    </location>
</feature>
<name>A0AAP2DI51_9BACT</name>
<evidence type="ECO:0000313" key="2">
    <source>
        <dbReference type="EMBL" id="MBT1696585.1"/>
    </source>
</evidence>
<keyword evidence="1" id="KW-0732">Signal</keyword>
<proteinExistence type="predicted"/>
<dbReference type="EMBL" id="JAHESF010000005">
    <property type="protein sequence ID" value="MBT1696585.1"/>
    <property type="molecule type" value="Genomic_DNA"/>
</dbReference>